<comment type="caution">
    <text evidence="9">The sequence shown here is derived from an EMBL/GenBank/DDBJ whole genome shotgun (WGS) entry which is preliminary data.</text>
</comment>
<protein>
    <submittedName>
        <fullName evidence="9">Sialic acid transporter NanT</fullName>
    </submittedName>
</protein>
<dbReference type="PANTHER" id="PTHR43045:SF7">
    <property type="entry name" value="MAJOR FACILITATOR SUPERFAMILY TRANSPORTER"/>
    <property type="match status" value="1"/>
</dbReference>
<dbReference type="Gene3D" id="1.20.1250.20">
    <property type="entry name" value="MFS general substrate transporter like domains"/>
    <property type="match status" value="2"/>
</dbReference>
<feature type="transmembrane region" description="Helical" evidence="7">
    <location>
        <begin position="198"/>
        <end position="219"/>
    </location>
</feature>
<evidence type="ECO:0000313" key="9">
    <source>
        <dbReference type="EMBL" id="CAJ0821301.1"/>
    </source>
</evidence>
<feature type="transmembrane region" description="Helical" evidence="7">
    <location>
        <begin position="513"/>
        <end position="531"/>
    </location>
</feature>
<keyword evidence="2" id="KW-0813">Transport</keyword>
<feature type="transmembrane region" description="Helical" evidence="7">
    <location>
        <begin position="123"/>
        <end position="144"/>
    </location>
</feature>
<evidence type="ECO:0000259" key="8">
    <source>
        <dbReference type="PROSITE" id="PS50850"/>
    </source>
</evidence>
<evidence type="ECO:0000256" key="4">
    <source>
        <dbReference type="ARBA" id="ARBA00022692"/>
    </source>
</evidence>
<dbReference type="Proteomes" id="UP001189757">
    <property type="component" value="Unassembled WGS sequence"/>
</dbReference>
<dbReference type="EMBL" id="CATZLL010000018">
    <property type="protein sequence ID" value="CAJ0821301.1"/>
    <property type="molecule type" value="Genomic_DNA"/>
</dbReference>
<keyword evidence="3" id="KW-1003">Cell membrane</keyword>
<name>A0ABM9KAS1_9RALS</name>
<keyword evidence="6 7" id="KW-0472">Membrane</keyword>
<evidence type="ECO:0000256" key="2">
    <source>
        <dbReference type="ARBA" id="ARBA00022448"/>
    </source>
</evidence>
<dbReference type="RefSeq" id="WP_199032373.1">
    <property type="nucleotide sequence ID" value="NZ_CATZLL010000018.1"/>
</dbReference>
<dbReference type="InterPro" id="IPR020846">
    <property type="entry name" value="MFS_dom"/>
</dbReference>
<reference evidence="9 10" key="1">
    <citation type="submission" date="2023-07" db="EMBL/GenBank/DDBJ databases">
        <authorList>
            <person name="Peeters C."/>
        </authorList>
    </citation>
    <scope>NUCLEOTIDE SEQUENCE [LARGE SCALE GENOMIC DNA]</scope>
    <source>
        <strain evidence="9 10">LMG 18101</strain>
    </source>
</reference>
<dbReference type="PROSITE" id="PS00217">
    <property type="entry name" value="SUGAR_TRANSPORT_2"/>
    <property type="match status" value="1"/>
</dbReference>
<evidence type="ECO:0000256" key="1">
    <source>
        <dbReference type="ARBA" id="ARBA00004651"/>
    </source>
</evidence>
<proteinExistence type="predicted"/>
<dbReference type="PANTHER" id="PTHR43045">
    <property type="entry name" value="SHIKIMATE TRANSPORTER"/>
    <property type="match status" value="1"/>
</dbReference>
<keyword evidence="4 7" id="KW-0812">Transmembrane</keyword>
<evidence type="ECO:0000256" key="5">
    <source>
        <dbReference type="ARBA" id="ARBA00022989"/>
    </source>
</evidence>
<dbReference type="Pfam" id="PF00083">
    <property type="entry name" value="Sugar_tr"/>
    <property type="match status" value="2"/>
</dbReference>
<organism evidence="9 10">
    <name type="scientific">Ralstonia flaminis</name>
    <dbReference type="NCBI Taxonomy" id="3058597"/>
    <lineage>
        <taxon>Bacteria</taxon>
        <taxon>Pseudomonadati</taxon>
        <taxon>Pseudomonadota</taxon>
        <taxon>Betaproteobacteria</taxon>
        <taxon>Burkholderiales</taxon>
        <taxon>Burkholderiaceae</taxon>
        <taxon>Ralstonia</taxon>
    </lineage>
</organism>
<evidence type="ECO:0000256" key="7">
    <source>
        <dbReference type="SAM" id="Phobius"/>
    </source>
</evidence>
<dbReference type="InterPro" id="IPR036259">
    <property type="entry name" value="MFS_trans_sf"/>
</dbReference>
<keyword evidence="10" id="KW-1185">Reference proteome</keyword>
<dbReference type="InterPro" id="IPR005829">
    <property type="entry name" value="Sugar_transporter_CS"/>
</dbReference>
<feature type="transmembrane region" description="Helical" evidence="7">
    <location>
        <begin position="64"/>
        <end position="86"/>
    </location>
</feature>
<feature type="transmembrane region" description="Helical" evidence="7">
    <location>
        <begin position="27"/>
        <end position="52"/>
    </location>
</feature>
<accession>A0ABM9KAS1</accession>
<feature type="transmembrane region" description="Helical" evidence="7">
    <location>
        <begin position="288"/>
        <end position="309"/>
    </location>
</feature>
<evidence type="ECO:0000256" key="6">
    <source>
        <dbReference type="ARBA" id="ARBA00023136"/>
    </source>
</evidence>
<feature type="transmembrane region" description="Helical" evidence="7">
    <location>
        <begin position="253"/>
        <end position="276"/>
    </location>
</feature>
<dbReference type="SUPFAM" id="SSF103473">
    <property type="entry name" value="MFS general substrate transporter"/>
    <property type="match status" value="1"/>
</dbReference>
<evidence type="ECO:0000313" key="10">
    <source>
        <dbReference type="Proteomes" id="UP001189757"/>
    </source>
</evidence>
<gene>
    <name evidence="9" type="primary">nanT_2</name>
    <name evidence="9" type="ORF">LMG18101_04578</name>
</gene>
<evidence type="ECO:0000256" key="3">
    <source>
        <dbReference type="ARBA" id="ARBA00022475"/>
    </source>
</evidence>
<feature type="transmembrane region" description="Helical" evidence="7">
    <location>
        <begin position="98"/>
        <end position="117"/>
    </location>
</feature>
<sequence length="567" mass="61508">MATVQSAPNAPAGRVQPAPMTKEEKKVIFASSLGTVFEWYDFYLYGSLAAIIAKQFFSGLDPTAGFIFALLAFAAGFLVRPFGALVFGRLGDMIGRKYTFLVTIVIMGTSTFIVGLLPSYGTIGVAAPIILIALRMLQGLALGGEYGGAATYVAEHAPHGRRGAYTSWIQTTATLGLFLSLVVILVVRELTGKAFDDWGWRIPFLVSILLLATSVYIRLSMSESPAFQKMKAEGKTSKAPLTEAFGQWRNLKIVILALLGLTAGQAVVWYTGQFYALFFLTQVLKVDAFTANVLIAVALAIGTPFFVFFGSLSDRIGRKKIIMAGCLLAVLTYFPLFKALTHYANPALERAQQTAQITITVDPKECSFQGSPIAREVDFRSSCDIAKRTLAQSSASYETVEGPAGTVASVSIAGKQIASLNATRTADGQSFDAESKAKIADFKKQVSESLKAANYPTKADPAQMNTVMVLVILVILVIYVTMVYGPIAAMLVEMFPTRIRYSSMSLPYHIGNGWFGGLLPTISFALVAQNGNIYHGLWYPIWIAAITFVIGVLFVRETKDVDIYKND</sequence>
<dbReference type="PROSITE" id="PS50850">
    <property type="entry name" value="MFS"/>
    <property type="match status" value="1"/>
</dbReference>
<dbReference type="CDD" id="cd17369">
    <property type="entry name" value="MFS_ShiA_like"/>
    <property type="match status" value="1"/>
</dbReference>
<dbReference type="InterPro" id="IPR005828">
    <property type="entry name" value="MFS_sugar_transport-like"/>
</dbReference>
<comment type="subcellular location">
    <subcellularLocation>
        <location evidence="1">Cell membrane</location>
        <topology evidence="1">Multi-pass membrane protein</topology>
    </subcellularLocation>
</comment>
<feature type="transmembrane region" description="Helical" evidence="7">
    <location>
        <begin position="165"/>
        <end position="186"/>
    </location>
</feature>
<feature type="transmembrane region" description="Helical" evidence="7">
    <location>
        <begin position="537"/>
        <end position="555"/>
    </location>
</feature>
<keyword evidence="5 7" id="KW-1133">Transmembrane helix</keyword>
<feature type="domain" description="Major facilitator superfamily (MFS) profile" evidence="8">
    <location>
        <begin position="27"/>
        <end position="559"/>
    </location>
</feature>
<feature type="transmembrane region" description="Helical" evidence="7">
    <location>
        <begin position="467"/>
        <end position="492"/>
    </location>
</feature>